<dbReference type="EMBL" id="CP032097">
    <property type="protein sequence ID" value="AXX95166.1"/>
    <property type="molecule type" value="Genomic_DNA"/>
</dbReference>
<sequence>MKIFDSYVKSFNNLRVYPFFDTSFDYMIEFHSLNYFLDSHSSSYSEEINSSFFVDRETEINNLFNSYPFNQSELIPADSDSYTFEQLESYRKFKMIELMEPYVLFSLKSWIQDYLEDLYIFLFTNFGDKDYIFPVGSSYYSLKQKSFITYNEQNYLTFELLKCKIYRVKLNDNNSLDSNNYEKVYYDYICYIDFVQFFNYLGVTTGNLAILELPTFTDEQLSIMPSTFNDMLFNTVNNYSPFKTNSNKFGDSYINPFSHIFENTIGLDTYNRSYIKPFTHSTVVETQNNINVDETEFNSLPTFVPNFSRFYNAFNPFEFFYMRLLERNNTYYIAPKPFGGTQEKLANQSLKYKVYRIRLKGYDQYADKFNGSINFDFLPDTTEPIIKKCCLFDLFNKTNPNNI</sequence>
<reference evidence="2 4" key="1">
    <citation type="submission" date="2017-09" db="EMBL/GenBank/DDBJ databases">
        <title>Genomics of the genus Arcobacter.</title>
        <authorList>
            <person name="Perez-Cataluna A."/>
            <person name="Figueras M.J."/>
            <person name="Salas-Masso N."/>
        </authorList>
    </citation>
    <scope>NUCLEOTIDE SEQUENCE [LARGE SCALE GENOMIC DNA]</scope>
    <source>
        <strain evidence="2 4">CECT 7837</strain>
    </source>
</reference>
<dbReference type="RefSeq" id="WP_118917351.1">
    <property type="nucleotide sequence ID" value="NZ_CP032097.1"/>
</dbReference>
<proteinExistence type="predicted"/>
<dbReference type="Proteomes" id="UP000290588">
    <property type="component" value="Unassembled WGS sequence"/>
</dbReference>
<dbReference type="EMBL" id="NXIG01000008">
    <property type="protein sequence ID" value="RXI30180.1"/>
    <property type="molecule type" value="Genomic_DNA"/>
</dbReference>
<protein>
    <submittedName>
        <fullName evidence="2">Uncharacterized protein</fullName>
    </submittedName>
</protein>
<gene>
    <name evidence="1" type="ORF">AELL_1506</name>
    <name evidence="2" type="ORF">CP962_09250</name>
</gene>
<evidence type="ECO:0000313" key="2">
    <source>
        <dbReference type="EMBL" id="RXI30180.1"/>
    </source>
</evidence>
<evidence type="ECO:0000313" key="1">
    <source>
        <dbReference type="EMBL" id="AXX95166.1"/>
    </source>
</evidence>
<reference evidence="1 3" key="2">
    <citation type="submission" date="2018-08" db="EMBL/GenBank/DDBJ databases">
        <title>Complete genome of the Arcobacter ellisii type strain LMG 26155.</title>
        <authorList>
            <person name="Miller W.G."/>
            <person name="Yee E."/>
            <person name="Bono J.L."/>
        </authorList>
    </citation>
    <scope>NUCLEOTIDE SEQUENCE [LARGE SCALE GENOMIC DNA]</scope>
    <source>
        <strain evidence="1 3">LMG 26155</strain>
    </source>
</reference>
<dbReference type="KEGG" id="aell:AELL_1506"/>
<evidence type="ECO:0000313" key="3">
    <source>
        <dbReference type="Proteomes" id="UP000262582"/>
    </source>
</evidence>
<keyword evidence="3" id="KW-1185">Reference proteome</keyword>
<organism evidence="2 4">
    <name type="scientific">Arcobacter ellisii</name>
    <dbReference type="NCBI Taxonomy" id="913109"/>
    <lineage>
        <taxon>Bacteria</taxon>
        <taxon>Pseudomonadati</taxon>
        <taxon>Campylobacterota</taxon>
        <taxon>Epsilonproteobacteria</taxon>
        <taxon>Campylobacterales</taxon>
        <taxon>Arcobacteraceae</taxon>
        <taxon>Arcobacter</taxon>
    </lineage>
</organism>
<dbReference type="Proteomes" id="UP000262582">
    <property type="component" value="Chromosome"/>
</dbReference>
<evidence type="ECO:0000313" key="4">
    <source>
        <dbReference type="Proteomes" id="UP000290588"/>
    </source>
</evidence>
<accession>A0A347U8I8</accession>
<name>A0A347U8I8_9BACT</name>
<dbReference type="AlphaFoldDB" id="A0A347U8I8"/>